<keyword evidence="2" id="KW-0313">Glucose metabolism</keyword>
<gene>
    <name evidence="3" type="ORF">I6U50_14545</name>
</gene>
<keyword evidence="4" id="KW-1185">Reference proteome</keyword>
<reference evidence="3 4" key="1">
    <citation type="submission" date="2020-12" db="EMBL/GenBank/DDBJ databases">
        <title>Salegentibacter orientalis sp. nov., isolated from costal sediment.</title>
        <authorList>
            <person name="Lian F.-B."/>
        </authorList>
    </citation>
    <scope>NUCLEOTIDE SEQUENCE [LARGE SCALE GENOMIC DNA]</scope>
    <source>
        <strain evidence="3 4">F60176</strain>
    </source>
</reference>
<dbReference type="PANTHER" id="PTHR30344:SF1">
    <property type="entry name" value="6-PHOSPHOGLUCONOLACTONASE"/>
    <property type="match status" value="1"/>
</dbReference>
<keyword evidence="2" id="KW-0119">Carbohydrate metabolism</keyword>
<evidence type="ECO:0000256" key="1">
    <source>
        <dbReference type="ARBA" id="ARBA00005564"/>
    </source>
</evidence>
<dbReference type="InterPro" id="IPR011048">
    <property type="entry name" value="Haem_d1_sf"/>
</dbReference>
<evidence type="ECO:0000256" key="2">
    <source>
        <dbReference type="ARBA" id="ARBA00022526"/>
    </source>
</evidence>
<evidence type="ECO:0000313" key="3">
    <source>
        <dbReference type="EMBL" id="MBI6121242.1"/>
    </source>
</evidence>
<comment type="caution">
    <text evidence="3">The sequence shown here is derived from an EMBL/GenBank/DDBJ whole genome shotgun (WGS) entry which is preliminary data.</text>
</comment>
<name>A0ABS0TKS3_9FLAO</name>
<accession>A0ABS0TKS3</accession>
<evidence type="ECO:0000313" key="4">
    <source>
        <dbReference type="Proteomes" id="UP000635665"/>
    </source>
</evidence>
<dbReference type="SUPFAM" id="SSF51004">
    <property type="entry name" value="C-terminal (heme d1) domain of cytochrome cd1-nitrite reductase"/>
    <property type="match status" value="1"/>
</dbReference>
<dbReference type="InterPro" id="IPR050282">
    <property type="entry name" value="Cycloisomerase_2"/>
</dbReference>
<organism evidence="3 4">
    <name type="scientific">Salegentibacter maritimus</name>
    <dbReference type="NCBI Taxonomy" id="2794347"/>
    <lineage>
        <taxon>Bacteria</taxon>
        <taxon>Pseudomonadati</taxon>
        <taxon>Bacteroidota</taxon>
        <taxon>Flavobacteriia</taxon>
        <taxon>Flavobacteriales</taxon>
        <taxon>Flavobacteriaceae</taxon>
        <taxon>Salegentibacter</taxon>
    </lineage>
</organism>
<dbReference type="Gene3D" id="2.130.10.10">
    <property type="entry name" value="YVTN repeat-like/Quinoprotein amine dehydrogenase"/>
    <property type="match status" value="1"/>
</dbReference>
<dbReference type="RefSeq" id="WP_198639376.1">
    <property type="nucleotide sequence ID" value="NZ_JAEHNY010000015.1"/>
</dbReference>
<sequence length="349" mass="39753">MELLTFFIGSYTEYLIPEFGGIGKGIYTVQLNNTTGELKLLHTKKTRNPSYLSLSQNKRYLYSCTELDEKKSPRIEAYKIEQNFSLQILNTQSIQGGYPCHINVNNSNILIACYASGNIQQFPLDQSGKIFSCRKNLWHTGSSTNKKRQEGPHPHQVSIHPNGRDIYVCDLGIDKVKAYYLKKGVLFSNEEKDCSISRGGGPRHLVFNQLGNIAYVNNELTSDISVLKYNGNKFEEVSAYSSLPKQYNREPSGSAIRIHPNGKFIYAANRKLDAITIFSINETKLNLIGYQYTNGEELREFNITPNGKWLIACHQNSHDIVVFYIRNDGKLNEKFRTKKIFSPVCITFF</sequence>
<dbReference type="InterPro" id="IPR019405">
    <property type="entry name" value="Lactonase_7-beta_prop"/>
</dbReference>
<dbReference type="Pfam" id="PF10282">
    <property type="entry name" value="Lactonase"/>
    <property type="match status" value="1"/>
</dbReference>
<dbReference type="Proteomes" id="UP000635665">
    <property type="component" value="Unassembled WGS sequence"/>
</dbReference>
<protein>
    <submittedName>
        <fullName evidence="3">Lactonase family protein</fullName>
    </submittedName>
</protein>
<dbReference type="InterPro" id="IPR015943">
    <property type="entry name" value="WD40/YVTN_repeat-like_dom_sf"/>
</dbReference>
<dbReference type="EMBL" id="JAEHNY010000015">
    <property type="protein sequence ID" value="MBI6121242.1"/>
    <property type="molecule type" value="Genomic_DNA"/>
</dbReference>
<proteinExistence type="inferred from homology"/>
<dbReference type="PANTHER" id="PTHR30344">
    <property type="entry name" value="6-PHOSPHOGLUCONOLACTONASE-RELATED"/>
    <property type="match status" value="1"/>
</dbReference>
<comment type="similarity">
    <text evidence="1">Belongs to the cycloisomerase 2 family.</text>
</comment>